<gene>
    <name evidence="2" type="ORF">E0W69_014205</name>
</gene>
<dbReference type="KEGG" id="arac:E0W69_014205"/>
<sequence>MKMNLFVAAIIVTNLSVGHAQTTTTSTSTSRSTSSTGKNYAEAETNSSFAFSSTFQKNVHAKINDLISSKFPQFDGHTSVYKNNGLEYKIELKENAVKLEFKSDKNSMEANSIKAKIKSLATQIKGLNSSK</sequence>
<reference evidence="2 3" key="1">
    <citation type="submission" date="2019-09" db="EMBL/GenBank/DDBJ databases">
        <title>Complete genome sequence of Arachidicoccus sp. B3-10 isolated from apple orchard soil.</title>
        <authorList>
            <person name="Kim H.S."/>
            <person name="Han K.-I."/>
            <person name="Suh M.K."/>
            <person name="Lee K.C."/>
            <person name="Eom M.K."/>
            <person name="Kim J.-S."/>
            <person name="Kang S.W."/>
            <person name="Sin Y."/>
            <person name="Lee J.-S."/>
        </authorList>
    </citation>
    <scope>NUCLEOTIDE SEQUENCE [LARGE SCALE GENOMIC DNA]</scope>
    <source>
        <strain evidence="2 3">B3-10</strain>
    </source>
</reference>
<dbReference type="EMBL" id="CP044016">
    <property type="protein sequence ID" value="QES89764.1"/>
    <property type="molecule type" value="Genomic_DNA"/>
</dbReference>
<evidence type="ECO:0008006" key="4">
    <source>
        <dbReference type="Google" id="ProtNLM"/>
    </source>
</evidence>
<accession>A0A5P2G1U3</accession>
<dbReference type="RefSeq" id="WP_131330712.1">
    <property type="nucleotide sequence ID" value="NZ_CP044016.1"/>
</dbReference>
<evidence type="ECO:0000313" key="3">
    <source>
        <dbReference type="Proteomes" id="UP000292424"/>
    </source>
</evidence>
<feature type="signal peptide" evidence="1">
    <location>
        <begin position="1"/>
        <end position="20"/>
    </location>
</feature>
<feature type="chain" id="PRO_5024437717" description="DUF3568 family protein" evidence="1">
    <location>
        <begin position="21"/>
        <end position="131"/>
    </location>
</feature>
<dbReference type="AlphaFoldDB" id="A0A5P2G1U3"/>
<keyword evidence="3" id="KW-1185">Reference proteome</keyword>
<evidence type="ECO:0000313" key="2">
    <source>
        <dbReference type="EMBL" id="QES89764.1"/>
    </source>
</evidence>
<proteinExistence type="predicted"/>
<dbReference type="Proteomes" id="UP000292424">
    <property type="component" value="Chromosome"/>
</dbReference>
<keyword evidence="1" id="KW-0732">Signal</keyword>
<protein>
    <recommendedName>
        <fullName evidence="4">DUF3568 family protein</fullName>
    </recommendedName>
</protein>
<evidence type="ECO:0000256" key="1">
    <source>
        <dbReference type="SAM" id="SignalP"/>
    </source>
</evidence>
<name>A0A5P2G1U3_9BACT</name>
<organism evidence="2 3">
    <name type="scientific">Rhizosphaericola mali</name>
    <dbReference type="NCBI Taxonomy" id="2545455"/>
    <lineage>
        <taxon>Bacteria</taxon>
        <taxon>Pseudomonadati</taxon>
        <taxon>Bacteroidota</taxon>
        <taxon>Chitinophagia</taxon>
        <taxon>Chitinophagales</taxon>
        <taxon>Chitinophagaceae</taxon>
        <taxon>Rhizosphaericola</taxon>
    </lineage>
</organism>